<proteinExistence type="inferred from homology"/>
<accession>A0ABU8DTB7</accession>
<dbReference type="CDD" id="cd06558">
    <property type="entry name" value="crotonase-like"/>
    <property type="match status" value="1"/>
</dbReference>
<evidence type="ECO:0000256" key="1">
    <source>
        <dbReference type="ARBA" id="ARBA00005254"/>
    </source>
</evidence>
<dbReference type="PROSITE" id="PS00166">
    <property type="entry name" value="ENOYL_COA_HYDRATASE"/>
    <property type="match status" value="1"/>
</dbReference>
<reference evidence="3 4" key="1">
    <citation type="submission" date="2024-03" db="EMBL/GenBank/DDBJ databases">
        <title>Draft genome sequence of Klenkia sp. LSe6-5.</title>
        <authorList>
            <person name="Duangmal K."/>
            <person name="Chantavorakit T."/>
        </authorList>
    </citation>
    <scope>NUCLEOTIDE SEQUENCE [LARGE SCALE GENOMIC DNA]</scope>
    <source>
        <strain evidence="3 4">LSe6-5</strain>
    </source>
</reference>
<gene>
    <name evidence="3" type="ORF">TEK04_05050</name>
</gene>
<dbReference type="Gene3D" id="3.90.226.10">
    <property type="entry name" value="2-enoyl-CoA Hydratase, Chain A, domain 1"/>
    <property type="match status" value="1"/>
</dbReference>
<dbReference type="PANTHER" id="PTHR43802">
    <property type="entry name" value="ENOYL-COA HYDRATASE"/>
    <property type="match status" value="1"/>
</dbReference>
<dbReference type="Proteomes" id="UP001361570">
    <property type="component" value="Unassembled WGS sequence"/>
</dbReference>
<dbReference type="InterPro" id="IPR029045">
    <property type="entry name" value="ClpP/crotonase-like_dom_sf"/>
</dbReference>
<name>A0ABU8DTB7_9ACTN</name>
<sequence length="270" mass="27746">MSGEPVQVEQRGEVRWLTLNRPDRRNALDAALISALDAQISAADQDPATAVVAVAGAGPSFCAGGDFQEFLALDDAGTHPVEFLQQVSSCFTRISAAATPWVAVLHGHAVAGGLELALACDLVVAADDTLIGDGHLQSGLLPAGGSSVRLPAAVGHGLARRMLLTGELLPATAFAATGWIDRCVPRAELEDAAMAVCRQLAATAGPSQSALKDLLHRIAGADPGPALQTELAAFAQNWSTQPVADALRAFLGSAPTRTSSTPLMTGDTSR</sequence>
<dbReference type="EMBL" id="JBAPLU010000003">
    <property type="protein sequence ID" value="MEI4271083.1"/>
    <property type="molecule type" value="Genomic_DNA"/>
</dbReference>
<dbReference type="RefSeq" id="WP_336403225.1">
    <property type="nucleotide sequence ID" value="NZ_JBAPLU010000003.1"/>
</dbReference>
<organism evidence="3 4">
    <name type="scientific">Klenkia sesuvii</name>
    <dbReference type="NCBI Taxonomy" id="3103137"/>
    <lineage>
        <taxon>Bacteria</taxon>
        <taxon>Bacillati</taxon>
        <taxon>Actinomycetota</taxon>
        <taxon>Actinomycetes</taxon>
        <taxon>Geodermatophilales</taxon>
        <taxon>Geodermatophilaceae</taxon>
        <taxon>Klenkia</taxon>
    </lineage>
</organism>
<comment type="caution">
    <text evidence="3">The sequence shown here is derived from an EMBL/GenBank/DDBJ whole genome shotgun (WGS) entry which is preliminary data.</text>
</comment>
<evidence type="ECO:0000313" key="3">
    <source>
        <dbReference type="EMBL" id="MEI4271083.1"/>
    </source>
</evidence>
<keyword evidence="4" id="KW-1185">Reference proteome</keyword>
<dbReference type="PANTHER" id="PTHR43802:SF1">
    <property type="entry name" value="IP11341P-RELATED"/>
    <property type="match status" value="1"/>
</dbReference>
<evidence type="ECO:0000256" key="2">
    <source>
        <dbReference type="RuleBase" id="RU003707"/>
    </source>
</evidence>
<dbReference type="Pfam" id="PF00378">
    <property type="entry name" value="ECH_1"/>
    <property type="match status" value="1"/>
</dbReference>
<protein>
    <submittedName>
        <fullName evidence="3">Enoyl-CoA hydratase/isomerase family protein</fullName>
    </submittedName>
</protein>
<dbReference type="SUPFAM" id="SSF52096">
    <property type="entry name" value="ClpP/crotonase"/>
    <property type="match status" value="1"/>
</dbReference>
<evidence type="ECO:0000313" key="4">
    <source>
        <dbReference type="Proteomes" id="UP001361570"/>
    </source>
</evidence>
<dbReference type="InterPro" id="IPR018376">
    <property type="entry name" value="Enoyl-CoA_hyd/isom_CS"/>
</dbReference>
<dbReference type="InterPro" id="IPR001753">
    <property type="entry name" value="Enoyl-CoA_hydra/iso"/>
</dbReference>
<comment type="similarity">
    <text evidence="1 2">Belongs to the enoyl-CoA hydratase/isomerase family.</text>
</comment>